<reference evidence="1 2" key="1">
    <citation type="submission" date="2016-10" db="EMBL/GenBank/DDBJ databases">
        <authorList>
            <person name="Cai Z."/>
        </authorList>
    </citation>
    <scope>NUCLEOTIDE SEQUENCE [LARGE SCALE GENOMIC DNA]</scope>
</reference>
<protein>
    <submittedName>
        <fullName evidence="1">Uncharacterized protein</fullName>
    </submittedName>
</protein>
<gene>
    <name evidence="1" type="ORF">BQ4739_LOCUS18520</name>
</gene>
<evidence type="ECO:0000313" key="1">
    <source>
        <dbReference type="EMBL" id="SZX78208.1"/>
    </source>
</evidence>
<sequence>MPFTVGVYFGPQHSSVDVLRLVSFSVTASATAPAPARRGSGSGSAWVPSAKDVSCHLVRQGFSATEWGWVDLFRYGAVDGWAAFETKLRAGSLVHAGDCLHFKVEVTEVL</sequence>
<dbReference type="Proteomes" id="UP000256970">
    <property type="component" value="Unassembled WGS sequence"/>
</dbReference>
<dbReference type="EMBL" id="FNXT01001309">
    <property type="protein sequence ID" value="SZX78208.1"/>
    <property type="molecule type" value="Genomic_DNA"/>
</dbReference>
<accession>A0A383WL64</accession>
<dbReference type="AlphaFoldDB" id="A0A383WL64"/>
<organism evidence="1 2">
    <name type="scientific">Tetradesmus obliquus</name>
    <name type="common">Green alga</name>
    <name type="synonym">Acutodesmus obliquus</name>
    <dbReference type="NCBI Taxonomy" id="3088"/>
    <lineage>
        <taxon>Eukaryota</taxon>
        <taxon>Viridiplantae</taxon>
        <taxon>Chlorophyta</taxon>
        <taxon>core chlorophytes</taxon>
        <taxon>Chlorophyceae</taxon>
        <taxon>CS clade</taxon>
        <taxon>Sphaeropleales</taxon>
        <taxon>Scenedesmaceae</taxon>
        <taxon>Tetradesmus</taxon>
    </lineage>
</organism>
<proteinExistence type="predicted"/>
<name>A0A383WL64_TETOB</name>
<evidence type="ECO:0000313" key="2">
    <source>
        <dbReference type="Proteomes" id="UP000256970"/>
    </source>
</evidence>
<keyword evidence="2" id="KW-1185">Reference proteome</keyword>